<dbReference type="GO" id="GO:0016042">
    <property type="term" value="P:lipid catabolic process"/>
    <property type="evidence" value="ECO:0007669"/>
    <property type="project" value="UniProtKB-KW"/>
</dbReference>
<keyword evidence="4" id="KW-0443">Lipid metabolism</keyword>
<evidence type="ECO:0000256" key="1">
    <source>
        <dbReference type="ARBA" id="ARBA00022801"/>
    </source>
</evidence>
<dbReference type="PANTHER" id="PTHR31403:SF7">
    <property type="entry name" value="PHOSPHOLIPASE A1-IGAMMA3, CHLOROPLASTIC"/>
    <property type="match status" value="1"/>
</dbReference>
<organism evidence="7 8">
    <name type="scientific">Solitalea canadensis (strain ATCC 29591 / DSM 3403 / JCM 21819 / LMG 8368 / NBRC 15130 / NCIMB 12057 / USAM 9D)</name>
    <name type="common">Flexibacter canadensis</name>
    <dbReference type="NCBI Taxonomy" id="929556"/>
    <lineage>
        <taxon>Bacteria</taxon>
        <taxon>Pseudomonadati</taxon>
        <taxon>Bacteroidota</taxon>
        <taxon>Sphingobacteriia</taxon>
        <taxon>Sphingobacteriales</taxon>
        <taxon>Sphingobacteriaceae</taxon>
        <taxon>Solitalea</taxon>
    </lineage>
</organism>
<name>H8KVE3_SOLCM</name>
<dbReference type="AlphaFoldDB" id="H8KVE3"/>
<reference evidence="7" key="1">
    <citation type="submission" date="2012-02" db="EMBL/GenBank/DDBJ databases">
        <title>The complete genome of Solitalea canadensis DSM 3403.</title>
        <authorList>
            <consortium name="US DOE Joint Genome Institute (JGI-PGF)"/>
            <person name="Lucas S."/>
            <person name="Copeland A."/>
            <person name="Lapidus A."/>
            <person name="Glavina del Rio T."/>
            <person name="Dalin E."/>
            <person name="Tice H."/>
            <person name="Bruce D."/>
            <person name="Goodwin L."/>
            <person name="Pitluck S."/>
            <person name="Peters L."/>
            <person name="Ovchinnikova G."/>
            <person name="Lu M."/>
            <person name="Kyrpides N."/>
            <person name="Mavromatis K."/>
            <person name="Ivanova N."/>
            <person name="Brettin T."/>
            <person name="Detter J.C."/>
            <person name="Han C."/>
            <person name="Larimer F."/>
            <person name="Land M."/>
            <person name="Hauser L."/>
            <person name="Markowitz V."/>
            <person name="Cheng J.-F."/>
            <person name="Hugenholtz P."/>
            <person name="Woyke T."/>
            <person name="Wu D."/>
            <person name="Spring S."/>
            <person name="Schroeder M."/>
            <person name="Kopitz M."/>
            <person name="Brambilla E."/>
            <person name="Klenk H.-P."/>
            <person name="Eisen J.A."/>
        </authorList>
    </citation>
    <scope>NUCLEOTIDE SEQUENCE</scope>
    <source>
        <strain evidence="7">DSM 3403</strain>
    </source>
</reference>
<dbReference type="RefSeq" id="WP_014679550.1">
    <property type="nucleotide sequence ID" value="NC_017770.1"/>
</dbReference>
<dbReference type="PANTHER" id="PTHR31403">
    <property type="entry name" value="PHOSPHOLIPASE A1-IBETA2, CHLOROPLASTIC"/>
    <property type="match status" value="1"/>
</dbReference>
<gene>
    <name evidence="7" type="ordered locus">Solca_1229</name>
</gene>
<feature type="chain" id="PRO_5003613437" evidence="5">
    <location>
        <begin position="23"/>
        <end position="375"/>
    </location>
</feature>
<evidence type="ECO:0000256" key="4">
    <source>
        <dbReference type="ARBA" id="ARBA00023098"/>
    </source>
</evidence>
<evidence type="ECO:0000313" key="7">
    <source>
        <dbReference type="EMBL" id="AFD06323.1"/>
    </source>
</evidence>
<dbReference type="STRING" id="929556.Solca_1229"/>
<evidence type="ECO:0000256" key="5">
    <source>
        <dbReference type="SAM" id="SignalP"/>
    </source>
</evidence>
<sequence>MKKIVRSVFIGLLFINLSFASAQLKPGFDAAEYAGLLTLRFDSLAIGYQVHVTPSLSYKLLYQSPEVGLFNKCDFWLRNDNVVIINIRGTINKTESWLENFYSAMIPATGQLQLNDSTLFNYKLAERTDAYIHVGWTIGIAHLAPIIVSELNKLYKSGYKEVIIFGHSQGGAIAYLTRSYLQYLPATQLPKDIIYKTYCSAAPKPGNLYYAYDFDFITRDGWALRVVNTADWVPETPLTVQTLSDMNQANPVVDYKNSIQSMSWLVRMYVNSAYKKMDRTADKGVKYYQKYLGNMVFKQVKKTLPQLKEPAYAPSNYYLPAGTQVVLMADSAYYQNFKFTGKNVFVNHMYEPYLYLLNKYYPANQFVGQKKAIDN</sequence>
<dbReference type="eggNOG" id="COG3187">
    <property type="taxonomic scope" value="Bacteria"/>
</dbReference>
<dbReference type="GO" id="GO:0004620">
    <property type="term" value="F:phospholipase activity"/>
    <property type="evidence" value="ECO:0007669"/>
    <property type="project" value="UniProtKB-ARBA"/>
</dbReference>
<evidence type="ECO:0000256" key="3">
    <source>
        <dbReference type="ARBA" id="ARBA00022963"/>
    </source>
</evidence>
<dbReference type="InterPro" id="IPR002921">
    <property type="entry name" value="Fungal_lipase-type"/>
</dbReference>
<dbReference type="KEGG" id="scn:Solca_1229"/>
<evidence type="ECO:0000256" key="2">
    <source>
        <dbReference type="ARBA" id="ARBA00022946"/>
    </source>
</evidence>
<dbReference type="HOGENOM" id="CLU_044342_0_0_10"/>
<keyword evidence="3" id="KW-0442">Lipid degradation</keyword>
<feature type="domain" description="Fungal lipase-type" evidence="6">
    <location>
        <begin position="85"/>
        <end position="239"/>
    </location>
</feature>
<dbReference type="InterPro" id="IPR029058">
    <property type="entry name" value="AB_hydrolase_fold"/>
</dbReference>
<dbReference type="OrthoDB" id="927373at2"/>
<keyword evidence="2" id="KW-0809">Transit peptide</keyword>
<dbReference type="SUPFAM" id="SSF53474">
    <property type="entry name" value="alpha/beta-Hydrolases"/>
    <property type="match status" value="1"/>
</dbReference>
<protein>
    <submittedName>
        <fullName evidence="7">Lipase (Class 3)</fullName>
    </submittedName>
</protein>
<evidence type="ECO:0000313" key="8">
    <source>
        <dbReference type="Proteomes" id="UP000007590"/>
    </source>
</evidence>
<dbReference type="Proteomes" id="UP000007590">
    <property type="component" value="Chromosome"/>
</dbReference>
<keyword evidence="5" id="KW-0732">Signal</keyword>
<keyword evidence="1" id="KW-0378">Hydrolase</keyword>
<dbReference type="Gene3D" id="3.40.50.1820">
    <property type="entry name" value="alpha/beta hydrolase"/>
    <property type="match status" value="1"/>
</dbReference>
<keyword evidence="8" id="KW-1185">Reference proteome</keyword>
<dbReference type="Pfam" id="PF01764">
    <property type="entry name" value="Lipase_3"/>
    <property type="match status" value="1"/>
</dbReference>
<feature type="signal peptide" evidence="5">
    <location>
        <begin position="1"/>
        <end position="22"/>
    </location>
</feature>
<dbReference type="EMBL" id="CP003349">
    <property type="protein sequence ID" value="AFD06323.1"/>
    <property type="molecule type" value="Genomic_DNA"/>
</dbReference>
<proteinExistence type="predicted"/>
<evidence type="ECO:0000259" key="6">
    <source>
        <dbReference type="Pfam" id="PF01764"/>
    </source>
</evidence>
<accession>H8KVE3</accession>